<dbReference type="SUPFAM" id="SSF53623">
    <property type="entry name" value="MurD-like peptide ligases, catalytic domain"/>
    <property type="match status" value="1"/>
</dbReference>
<dbReference type="GO" id="GO:0005524">
    <property type="term" value="F:ATP binding"/>
    <property type="evidence" value="ECO:0007669"/>
    <property type="project" value="UniProtKB-KW"/>
</dbReference>
<dbReference type="PANTHER" id="PTHR43445:SF5">
    <property type="entry name" value="UDP-N-ACETYLMURAMATE--L-ALANYL-GAMMA-D-GLUTAMYL-MESO-2,6-DIAMINOHEPTANDIOATE LIGASE"/>
    <property type="match status" value="1"/>
</dbReference>
<dbReference type="GO" id="GO:0051301">
    <property type="term" value="P:cell division"/>
    <property type="evidence" value="ECO:0007669"/>
    <property type="project" value="UniProtKB-KW"/>
</dbReference>
<dbReference type="Gene3D" id="3.40.50.720">
    <property type="entry name" value="NAD(P)-binding Rossmann-like Domain"/>
    <property type="match status" value="1"/>
</dbReference>
<dbReference type="Pfam" id="PF08245">
    <property type="entry name" value="Mur_ligase_M"/>
    <property type="match status" value="1"/>
</dbReference>
<dbReference type="GO" id="GO:0008360">
    <property type="term" value="P:regulation of cell shape"/>
    <property type="evidence" value="ECO:0007669"/>
    <property type="project" value="UniProtKB-KW"/>
</dbReference>
<evidence type="ECO:0000256" key="4">
    <source>
        <dbReference type="ARBA" id="ARBA00022840"/>
    </source>
</evidence>
<keyword evidence="5" id="KW-0133">Cell shape</keyword>
<keyword evidence="3" id="KW-0547">Nucleotide-binding</keyword>
<keyword evidence="13" id="KW-1185">Reference proteome</keyword>
<dbReference type="Pfam" id="PF02875">
    <property type="entry name" value="Mur_ligase_C"/>
    <property type="match status" value="1"/>
</dbReference>
<dbReference type="InterPro" id="IPR000713">
    <property type="entry name" value="Mur_ligase_N"/>
</dbReference>
<evidence type="ECO:0000259" key="11">
    <source>
        <dbReference type="Pfam" id="PF08245"/>
    </source>
</evidence>
<keyword evidence="8" id="KW-0961">Cell wall biogenesis/degradation</keyword>
<keyword evidence="4" id="KW-0067">ATP-binding</keyword>
<evidence type="ECO:0000313" key="13">
    <source>
        <dbReference type="Proteomes" id="UP000500961"/>
    </source>
</evidence>
<dbReference type="KEGG" id="ttz:FHG85_00625"/>
<evidence type="ECO:0000256" key="5">
    <source>
        <dbReference type="ARBA" id="ARBA00022960"/>
    </source>
</evidence>
<dbReference type="SUPFAM" id="SSF53244">
    <property type="entry name" value="MurD-like peptide ligases, peptide-binding domain"/>
    <property type="match status" value="1"/>
</dbReference>
<evidence type="ECO:0000256" key="8">
    <source>
        <dbReference type="ARBA" id="ARBA00023316"/>
    </source>
</evidence>
<evidence type="ECO:0000256" key="7">
    <source>
        <dbReference type="ARBA" id="ARBA00023306"/>
    </source>
</evidence>
<dbReference type="InterPro" id="IPR036565">
    <property type="entry name" value="Mur-like_cat_sf"/>
</dbReference>
<keyword evidence="6" id="KW-0573">Peptidoglycan synthesis</keyword>
<evidence type="ECO:0000256" key="3">
    <source>
        <dbReference type="ARBA" id="ARBA00022741"/>
    </source>
</evidence>
<dbReference type="PANTHER" id="PTHR43445">
    <property type="entry name" value="UDP-N-ACETYLMURAMATE--L-ALANINE LIGASE-RELATED"/>
    <property type="match status" value="1"/>
</dbReference>
<organism evidence="12 13">
    <name type="scientific">Tenuifilum thalassicum</name>
    <dbReference type="NCBI Taxonomy" id="2590900"/>
    <lineage>
        <taxon>Bacteria</taxon>
        <taxon>Pseudomonadati</taxon>
        <taxon>Bacteroidota</taxon>
        <taxon>Bacteroidia</taxon>
        <taxon>Bacteroidales</taxon>
        <taxon>Tenuifilaceae</taxon>
        <taxon>Tenuifilum</taxon>
    </lineage>
</organism>
<sequence length="458" mass="51792">MRVHFIAIGGSAMHNLAIAMKLKGYRVTGSDDEIFEPSLSRLKKHGLLPSYKGWNPEMITSELDAIVLGMHARADNPELQRAKELGIKIYSYPEYLYEQSKNKTRIVVGGSHGKTTITSMIMHVLRHADFKFDYMVGAQLKGFDTMVAFSDDSEFAVFEGDEYLTSPIDPRPKFHLYRPNIAIISGISWDHINVFPTFQIYKDQFTRFINLIEPEGTLIYSADDAEVCSVVETANRNDISFIPYKTHPYKTNDGKCKLIAEDQLIDIRVFGEHNLKNIAAAKAACNAIGVSDNEFYSAIKSFEGAAKRLQLLARNDFTSVYLDFAHSPSKVKATVDAVKSQYPNRQLVTCFELHTFSSLNKKFLSEYKGAFDSADFAYVYFNPHTIEHKKLESIEPNDIIKRFGRSDLKVFTSAEQLVNDIEQIDWRNKNLLIMTSGNFGGTDLQLLADKLVGNRVVK</sequence>
<dbReference type="InterPro" id="IPR004101">
    <property type="entry name" value="Mur_ligase_C"/>
</dbReference>
<dbReference type="AlphaFoldDB" id="A0A7D3XC75"/>
<reference evidence="12 13" key="1">
    <citation type="submission" date="2019-07" db="EMBL/GenBank/DDBJ databases">
        <title>Thalassofilum flectens gen. nov., sp. nov., a novel moderate thermophilic anaerobe from a shallow sea hot spring in Kunashir Island (Russia), representing a new family in the order Bacteroidales, and proposal of Thalassofilacea fam. nov.</title>
        <authorList>
            <person name="Kochetkova T.V."/>
            <person name="Podosokorskaya O.A."/>
            <person name="Novikov A."/>
            <person name="Elcheninov A.G."/>
            <person name="Toshchakov S.V."/>
            <person name="Kublanov I.V."/>
        </authorList>
    </citation>
    <scope>NUCLEOTIDE SEQUENCE [LARGE SCALE GENOMIC DNA]</scope>
    <source>
        <strain evidence="12 13">38-H</strain>
    </source>
</reference>
<dbReference type="InterPro" id="IPR050061">
    <property type="entry name" value="MurCDEF_pg_biosynth"/>
</dbReference>
<protein>
    <submittedName>
        <fullName evidence="12">Peptidoglycan synthetase</fullName>
    </submittedName>
</protein>
<dbReference type="InterPro" id="IPR013221">
    <property type="entry name" value="Mur_ligase_cen"/>
</dbReference>
<dbReference type="GO" id="GO:0009252">
    <property type="term" value="P:peptidoglycan biosynthetic process"/>
    <property type="evidence" value="ECO:0007669"/>
    <property type="project" value="UniProtKB-KW"/>
</dbReference>
<evidence type="ECO:0000256" key="6">
    <source>
        <dbReference type="ARBA" id="ARBA00022984"/>
    </source>
</evidence>
<dbReference type="InterPro" id="IPR036615">
    <property type="entry name" value="Mur_ligase_C_dom_sf"/>
</dbReference>
<feature type="domain" description="Mur ligase N-terminal catalytic" evidence="9">
    <location>
        <begin position="3"/>
        <end position="102"/>
    </location>
</feature>
<dbReference type="EMBL" id="CP041345">
    <property type="protein sequence ID" value="QKG78832.1"/>
    <property type="molecule type" value="Genomic_DNA"/>
</dbReference>
<dbReference type="Proteomes" id="UP000500961">
    <property type="component" value="Chromosome"/>
</dbReference>
<keyword evidence="1" id="KW-0436">Ligase</keyword>
<proteinExistence type="predicted"/>
<dbReference type="SUPFAM" id="SSF51984">
    <property type="entry name" value="MurCD N-terminal domain"/>
    <property type="match status" value="1"/>
</dbReference>
<gene>
    <name evidence="12" type="ORF">FHG85_00625</name>
</gene>
<evidence type="ECO:0000313" key="12">
    <source>
        <dbReference type="EMBL" id="QKG78832.1"/>
    </source>
</evidence>
<dbReference type="RefSeq" id="WP_173072347.1">
    <property type="nucleotide sequence ID" value="NZ_CP041345.1"/>
</dbReference>
<feature type="domain" description="Mur ligase central" evidence="11">
    <location>
        <begin position="108"/>
        <end position="284"/>
    </location>
</feature>
<dbReference type="GO" id="GO:0016881">
    <property type="term" value="F:acid-amino acid ligase activity"/>
    <property type="evidence" value="ECO:0007669"/>
    <property type="project" value="InterPro"/>
</dbReference>
<keyword evidence="7" id="KW-0131">Cell cycle</keyword>
<feature type="domain" description="Mur ligase C-terminal" evidence="10">
    <location>
        <begin position="308"/>
        <end position="424"/>
    </location>
</feature>
<accession>A0A7D3XC75</accession>
<evidence type="ECO:0000259" key="9">
    <source>
        <dbReference type="Pfam" id="PF01225"/>
    </source>
</evidence>
<keyword evidence="2" id="KW-0132">Cell division</keyword>
<dbReference type="GO" id="GO:0071555">
    <property type="term" value="P:cell wall organization"/>
    <property type="evidence" value="ECO:0007669"/>
    <property type="project" value="UniProtKB-KW"/>
</dbReference>
<evidence type="ECO:0000256" key="2">
    <source>
        <dbReference type="ARBA" id="ARBA00022618"/>
    </source>
</evidence>
<evidence type="ECO:0000256" key="1">
    <source>
        <dbReference type="ARBA" id="ARBA00022598"/>
    </source>
</evidence>
<dbReference type="Gene3D" id="3.90.190.20">
    <property type="entry name" value="Mur ligase, C-terminal domain"/>
    <property type="match status" value="1"/>
</dbReference>
<dbReference type="Gene3D" id="3.40.1190.10">
    <property type="entry name" value="Mur-like, catalytic domain"/>
    <property type="match status" value="1"/>
</dbReference>
<name>A0A7D3XC75_9BACT</name>
<evidence type="ECO:0000259" key="10">
    <source>
        <dbReference type="Pfam" id="PF02875"/>
    </source>
</evidence>
<dbReference type="Pfam" id="PF01225">
    <property type="entry name" value="Mur_ligase"/>
    <property type="match status" value="1"/>
</dbReference>